<name>A0A512HWQ9_9ACTN</name>
<dbReference type="InterPro" id="IPR050343">
    <property type="entry name" value="RsuA_PseudoU_synthase"/>
</dbReference>
<evidence type="ECO:0000256" key="3">
    <source>
        <dbReference type="ARBA" id="ARBA00023235"/>
    </source>
</evidence>
<dbReference type="Pfam" id="PF00849">
    <property type="entry name" value="PseudoU_synth_2"/>
    <property type="match status" value="1"/>
</dbReference>
<dbReference type="SMART" id="SM00363">
    <property type="entry name" value="S4"/>
    <property type="match status" value="1"/>
</dbReference>
<dbReference type="Gene3D" id="3.30.2350.10">
    <property type="entry name" value="Pseudouridine synthase"/>
    <property type="match status" value="1"/>
</dbReference>
<dbReference type="OrthoDB" id="9807213at2"/>
<comment type="catalytic activity">
    <reaction evidence="1">
        <text>a uridine in RNA = a pseudouridine in RNA</text>
        <dbReference type="Rhea" id="RHEA:48348"/>
        <dbReference type="Rhea" id="RHEA-COMP:12068"/>
        <dbReference type="Rhea" id="RHEA-COMP:12069"/>
        <dbReference type="ChEBI" id="CHEBI:65314"/>
        <dbReference type="ChEBI" id="CHEBI:65315"/>
    </reaction>
</comment>
<keyword evidence="3 5" id="KW-0413">Isomerase</keyword>
<dbReference type="CDD" id="cd00165">
    <property type="entry name" value="S4"/>
    <property type="match status" value="1"/>
</dbReference>
<dbReference type="EC" id="5.4.99.-" evidence="5"/>
<protein>
    <recommendedName>
        <fullName evidence="5">Pseudouridine synthase</fullName>
        <ecNumber evidence="5">5.4.99.-</ecNumber>
    </recommendedName>
</protein>
<comment type="caution">
    <text evidence="7">The sequence shown here is derived from an EMBL/GenBank/DDBJ whole genome shotgun (WGS) entry which is preliminary data.</text>
</comment>
<dbReference type="InterPro" id="IPR018496">
    <property type="entry name" value="PsdUridine_synth_RsuA/RluB_CS"/>
</dbReference>
<dbReference type="EMBL" id="BJZQ01000012">
    <property type="protein sequence ID" value="GEO89871.1"/>
    <property type="molecule type" value="Genomic_DNA"/>
</dbReference>
<evidence type="ECO:0000256" key="5">
    <source>
        <dbReference type="RuleBase" id="RU003887"/>
    </source>
</evidence>
<sequence length="242" mass="26369">MAEPIRLQKVLAAAGVASRRRCEELMVEGRVEVNGEIVTQLGARVDPVGDVVRVDGKRIPPPSDHAYVMLNKPRGVVSSMADEQGRPDLSGLLEDRTDRLFHVGRLDTDTSGLLILTNDGDLAHQLAHPSFEVTKTYVALVDGTVASALGRKLRGGVELEDGVTAVDRFHVLDRSRGKSLVELDLHSGKNRIVRRLLHEVGHPVLELTRTAFGPLRLGDLRSGALRDLSREELGALFDSVEA</sequence>
<dbReference type="NCBIfam" id="TIGR00093">
    <property type="entry name" value="pseudouridine synthase"/>
    <property type="match status" value="1"/>
</dbReference>
<keyword evidence="8" id="KW-1185">Reference proteome</keyword>
<evidence type="ECO:0000313" key="8">
    <source>
        <dbReference type="Proteomes" id="UP000321769"/>
    </source>
</evidence>
<comment type="similarity">
    <text evidence="2 5">Belongs to the pseudouridine synthase RsuA family.</text>
</comment>
<dbReference type="InterPro" id="IPR036986">
    <property type="entry name" value="S4_RNA-bd_sf"/>
</dbReference>
<dbReference type="RefSeq" id="WP_146827741.1">
    <property type="nucleotide sequence ID" value="NZ_BAAAYQ010000006.1"/>
</dbReference>
<dbReference type="InterPro" id="IPR000748">
    <property type="entry name" value="PsdUridine_synth_RsuA/RluB/E/F"/>
</dbReference>
<dbReference type="FunFam" id="3.10.290.10:FF:000003">
    <property type="entry name" value="Pseudouridine synthase"/>
    <property type="match status" value="1"/>
</dbReference>
<dbReference type="PROSITE" id="PS50889">
    <property type="entry name" value="S4"/>
    <property type="match status" value="1"/>
</dbReference>
<organism evidence="7 8">
    <name type="scientific">Aeromicrobium flavum</name>
    <dbReference type="NCBI Taxonomy" id="416568"/>
    <lineage>
        <taxon>Bacteria</taxon>
        <taxon>Bacillati</taxon>
        <taxon>Actinomycetota</taxon>
        <taxon>Actinomycetes</taxon>
        <taxon>Propionibacteriales</taxon>
        <taxon>Nocardioidaceae</taxon>
        <taxon>Aeromicrobium</taxon>
    </lineage>
</organism>
<dbReference type="Proteomes" id="UP000321769">
    <property type="component" value="Unassembled WGS sequence"/>
</dbReference>
<accession>A0A512HWQ9</accession>
<evidence type="ECO:0000256" key="1">
    <source>
        <dbReference type="ARBA" id="ARBA00000073"/>
    </source>
</evidence>
<evidence type="ECO:0000256" key="4">
    <source>
        <dbReference type="PROSITE-ProRule" id="PRU00182"/>
    </source>
</evidence>
<dbReference type="PROSITE" id="PS01149">
    <property type="entry name" value="PSI_RSU"/>
    <property type="match status" value="1"/>
</dbReference>
<dbReference type="Pfam" id="PF01479">
    <property type="entry name" value="S4"/>
    <property type="match status" value="1"/>
</dbReference>
<dbReference type="Gene3D" id="3.10.290.10">
    <property type="entry name" value="RNA-binding S4 domain"/>
    <property type="match status" value="1"/>
</dbReference>
<dbReference type="PANTHER" id="PTHR47683">
    <property type="entry name" value="PSEUDOURIDINE SYNTHASE FAMILY PROTEIN-RELATED"/>
    <property type="match status" value="1"/>
</dbReference>
<gene>
    <name evidence="7" type="ORF">AFL01nite_21980</name>
</gene>
<dbReference type="GO" id="GO:0003723">
    <property type="term" value="F:RNA binding"/>
    <property type="evidence" value="ECO:0007669"/>
    <property type="project" value="UniProtKB-KW"/>
</dbReference>
<feature type="domain" description="RNA-binding S4" evidence="6">
    <location>
        <begin position="5"/>
        <end position="64"/>
    </location>
</feature>
<reference evidence="7 8" key="1">
    <citation type="submission" date="2019-07" db="EMBL/GenBank/DDBJ databases">
        <title>Whole genome shotgun sequence of Aeromicrobium flavum NBRC 107625.</title>
        <authorList>
            <person name="Hosoyama A."/>
            <person name="Uohara A."/>
            <person name="Ohji S."/>
            <person name="Ichikawa N."/>
        </authorList>
    </citation>
    <scope>NUCLEOTIDE SEQUENCE [LARGE SCALE GENOMIC DNA]</scope>
    <source>
        <strain evidence="7 8">NBRC 107625</strain>
    </source>
</reference>
<dbReference type="InterPro" id="IPR020103">
    <property type="entry name" value="PsdUridine_synth_cat_dom_sf"/>
</dbReference>
<keyword evidence="4" id="KW-0694">RNA-binding</keyword>
<dbReference type="AlphaFoldDB" id="A0A512HWQ9"/>
<dbReference type="InterPro" id="IPR002942">
    <property type="entry name" value="S4_RNA-bd"/>
</dbReference>
<dbReference type="SUPFAM" id="SSF55120">
    <property type="entry name" value="Pseudouridine synthase"/>
    <property type="match status" value="1"/>
</dbReference>
<dbReference type="GO" id="GO:0000455">
    <property type="term" value="P:enzyme-directed rRNA pseudouridine synthesis"/>
    <property type="evidence" value="ECO:0007669"/>
    <property type="project" value="UniProtKB-ARBA"/>
</dbReference>
<dbReference type="PANTHER" id="PTHR47683:SF2">
    <property type="entry name" value="RNA-BINDING S4 DOMAIN-CONTAINING PROTEIN"/>
    <property type="match status" value="1"/>
</dbReference>
<dbReference type="SUPFAM" id="SSF55174">
    <property type="entry name" value="Alpha-L RNA-binding motif"/>
    <property type="match status" value="1"/>
</dbReference>
<dbReference type="InterPro" id="IPR006145">
    <property type="entry name" value="PsdUridine_synth_RsuA/RluA"/>
</dbReference>
<dbReference type="CDD" id="cd02870">
    <property type="entry name" value="PseudoU_synth_RsuA_like"/>
    <property type="match status" value="1"/>
</dbReference>
<dbReference type="GO" id="GO:0120159">
    <property type="term" value="F:rRNA pseudouridine synthase activity"/>
    <property type="evidence" value="ECO:0007669"/>
    <property type="project" value="UniProtKB-ARBA"/>
</dbReference>
<evidence type="ECO:0000256" key="2">
    <source>
        <dbReference type="ARBA" id="ARBA00008348"/>
    </source>
</evidence>
<evidence type="ECO:0000313" key="7">
    <source>
        <dbReference type="EMBL" id="GEO89871.1"/>
    </source>
</evidence>
<evidence type="ECO:0000259" key="6">
    <source>
        <dbReference type="SMART" id="SM00363"/>
    </source>
</evidence>
<proteinExistence type="inferred from homology"/>